<sequence length="402" mass="44937">MLDSELVELGQVPATAEKEPDEEKRLEDLAVAWLRRMGLKQGVTLTGLVQPEDGIGGSMRRTTDEEDAPDDLRGVLAGLRRAPGGVFYIYSIDMKAVVRDTYPGGDEDGFINTNERPEKHVHVDDLQPNKRQREGYHTPYYEELDRFLGTREETEPGSLLVSRELRKRRYLAKLHEALRKLVKTARSARAKKQVIQRFQFVADFCLKHAVEEGIGQKIREMMMTPSEKRFMNEAKKAEASIKKRSKLGAQPDMAMNVAAAFILNELQVAEEVAAVEVGEEGIAAEGTTRGGDYLIPSDGPRRSSRATRGRPPTRCELQVYHSAVLQYATGRHRFSFDDTSVLSNEVFEDVSADVDLGLQARSDWPLSPAESVSDANPDNMQQTAHQSTNKRPILSDRGLGLQ</sequence>
<dbReference type="EMBL" id="OV696691">
    <property type="protein sequence ID" value="CAH1268480.1"/>
    <property type="molecule type" value="Genomic_DNA"/>
</dbReference>
<name>A0A8K0A4J5_BRALA</name>
<feature type="compositionally biased region" description="Polar residues" evidence="1">
    <location>
        <begin position="373"/>
        <end position="390"/>
    </location>
</feature>
<dbReference type="AlphaFoldDB" id="A0A8K0A4J5"/>
<accession>A0A8K0A4J5</accession>
<feature type="region of interest" description="Disordered" evidence="1">
    <location>
        <begin position="287"/>
        <end position="313"/>
    </location>
</feature>
<protein>
    <submittedName>
        <fullName evidence="2">Hypp3885 protein</fullName>
    </submittedName>
</protein>
<evidence type="ECO:0000313" key="2">
    <source>
        <dbReference type="EMBL" id="CAH1268480.1"/>
    </source>
</evidence>
<evidence type="ECO:0000313" key="3">
    <source>
        <dbReference type="Proteomes" id="UP000838412"/>
    </source>
</evidence>
<proteinExistence type="predicted"/>
<feature type="region of interest" description="Disordered" evidence="1">
    <location>
        <begin position="1"/>
        <end position="22"/>
    </location>
</feature>
<gene>
    <name evidence="2" type="primary">Hypp3885</name>
    <name evidence="2" type="ORF">BLAG_LOCUS21404</name>
</gene>
<dbReference type="Proteomes" id="UP000838412">
    <property type="component" value="Chromosome 6"/>
</dbReference>
<evidence type="ECO:0000256" key="1">
    <source>
        <dbReference type="SAM" id="MobiDB-lite"/>
    </source>
</evidence>
<keyword evidence="3" id="KW-1185">Reference proteome</keyword>
<organism evidence="2 3">
    <name type="scientific">Branchiostoma lanceolatum</name>
    <name type="common">Common lancelet</name>
    <name type="synonym">Amphioxus lanceolatum</name>
    <dbReference type="NCBI Taxonomy" id="7740"/>
    <lineage>
        <taxon>Eukaryota</taxon>
        <taxon>Metazoa</taxon>
        <taxon>Chordata</taxon>
        <taxon>Cephalochordata</taxon>
        <taxon>Leptocardii</taxon>
        <taxon>Amphioxiformes</taxon>
        <taxon>Branchiostomatidae</taxon>
        <taxon>Branchiostoma</taxon>
    </lineage>
</organism>
<feature type="region of interest" description="Disordered" evidence="1">
    <location>
        <begin position="365"/>
        <end position="402"/>
    </location>
</feature>
<reference evidence="2" key="1">
    <citation type="submission" date="2022-01" db="EMBL/GenBank/DDBJ databases">
        <authorList>
            <person name="Braso-Vives M."/>
        </authorList>
    </citation>
    <scope>NUCLEOTIDE SEQUENCE</scope>
</reference>